<keyword evidence="1 3" id="KW-0436">Ligase</keyword>
<comment type="subcellular location">
    <subcellularLocation>
        <location evidence="3">Cytoplasm</location>
    </subcellularLocation>
</comment>
<keyword evidence="3" id="KW-0820">tRNA-binding</keyword>
<sequence>MTAVGIIVEYNPLHNGHVHHYNEAKRLSGAEHAVAVLSGPFLQRGEPGIVSKFARAEMALAMGADLVIELPAAYAVQPAEWFAYGAVSLLHATGVVDSLCFGTESGSLDLLLPLARALSEESQELRERIACHLGEGMNYPAAYSRAAAEAAGLPREESDVLRIIQQPNHTLGLHYLIALNRLDSPIRPLTIPRIHAGYHDQQPSHAAVASATAVRKMILEQGVAAVRPYVPETTFRILDREFREGRGPVTWNSFRGALMHILLTSSPENLAEYHEVTEGLEHRLRKAVFSLKEPNVDELLKALKTKRYTHTKLQRMLAQILLRHTKREMSPGALAKGPGYLRVLGFNGKGQRLLKQMKKTAALPVIVKPSSFEHPQLTLDLRASAAYANVFPHPDTQSMFRDYLEAPIRYTPGNETGALP</sequence>
<dbReference type="InterPro" id="IPR014729">
    <property type="entry name" value="Rossmann-like_a/b/a_fold"/>
</dbReference>
<name>A0ABQ4LU29_9BACL</name>
<keyword evidence="3" id="KW-0547">Nucleotide-binding</keyword>
<dbReference type="SUPFAM" id="SSF52374">
    <property type="entry name" value="Nucleotidylyl transferase"/>
    <property type="match status" value="1"/>
</dbReference>
<comment type="similarity">
    <text evidence="3">Belongs to the TmcAL family.</text>
</comment>
<feature type="binding site" evidence="3">
    <location>
        <begin position="193"/>
        <end position="194"/>
    </location>
    <ligand>
        <name>ATP</name>
        <dbReference type="ChEBI" id="CHEBI:30616"/>
    </ligand>
</feature>
<dbReference type="InterPro" id="IPR008513">
    <property type="entry name" value="tRNA(Met)_cyd_acetate_ligase"/>
</dbReference>
<dbReference type="HAMAP" id="MF_01539">
    <property type="entry name" value="TmcAL"/>
    <property type="match status" value="1"/>
</dbReference>
<evidence type="ECO:0000256" key="3">
    <source>
        <dbReference type="HAMAP-Rule" id="MF_01539"/>
    </source>
</evidence>
<feature type="binding site" evidence="3">
    <location>
        <position position="168"/>
    </location>
    <ligand>
        <name>ATP</name>
        <dbReference type="ChEBI" id="CHEBI:30616"/>
    </ligand>
</feature>
<comment type="caution">
    <text evidence="4">The sequence shown here is derived from an EMBL/GenBank/DDBJ whole genome shotgun (WGS) entry which is preliminary data.</text>
</comment>
<dbReference type="PANTHER" id="PTHR37825:SF1">
    <property type="entry name" value="TRNA(MET) CYTIDINE ACETATE LIGASE"/>
    <property type="match status" value="1"/>
</dbReference>
<keyword evidence="3" id="KW-0963">Cytoplasm</keyword>
<protein>
    <recommendedName>
        <fullName evidence="3">tRNA(Met) cytidine acetate ligase</fullName>
        <ecNumber evidence="3">6.3.4.-</ecNumber>
    </recommendedName>
</protein>
<proteinExistence type="inferred from homology"/>
<comment type="function">
    <text evidence="3">Catalyzes the formation of N(4)-acetylcytidine (ac(4)C) at the wobble position of elongator tRNA(Met), using acetate and ATP as substrates. First activates an acetate ion to form acetyladenylate (Ac-AMP) and then transfers the acetyl group to tRNA to form ac(4)C34.</text>
</comment>
<feature type="binding site" evidence="3">
    <location>
        <begin position="7"/>
        <end position="20"/>
    </location>
    <ligand>
        <name>ATP</name>
        <dbReference type="ChEBI" id="CHEBI:30616"/>
    </ligand>
</feature>
<dbReference type="EC" id="6.3.4.-" evidence="3"/>
<dbReference type="Gene3D" id="3.40.50.620">
    <property type="entry name" value="HUPs"/>
    <property type="match status" value="1"/>
</dbReference>
<organism evidence="4 5">
    <name type="scientific">Paenibacillus cookii</name>
    <dbReference type="NCBI Taxonomy" id="157839"/>
    <lineage>
        <taxon>Bacteria</taxon>
        <taxon>Bacillati</taxon>
        <taxon>Bacillota</taxon>
        <taxon>Bacilli</taxon>
        <taxon>Bacillales</taxon>
        <taxon>Paenibacillaceae</taxon>
        <taxon>Paenibacillus</taxon>
    </lineage>
</organism>
<dbReference type="Pfam" id="PF05636">
    <property type="entry name" value="HIGH_NTase1"/>
    <property type="match status" value="1"/>
</dbReference>
<feature type="binding site" evidence="3">
    <location>
        <position position="102"/>
    </location>
    <ligand>
        <name>ATP</name>
        <dbReference type="ChEBI" id="CHEBI:30616"/>
    </ligand>
</feature>
<dbReference type="NCBIfam" id="NF010191">
    <property type="entry name" value="PRK13670.1"/>
    <property type="match status" value="1"/>
</dbReference>
<dbReference type="PANTHER" id="PTHR37825">
    <property type="entry name" value="TRNA(MET) CYTIDINE ACETATE LIGASE"/>
    <property type="match status" value="1"/>
</dbReference>
<evidence type="ECO:0000256" key="2">
    <source>
        <dbReference type="ARBA" id="ARBA00022694"/>
    </source>
</evidence>
<evidence type="ECO:0000313" key="4">
    <source>
        <dbReference type="EMBL" id="GIO66776.1"/>
    </source>
</evidence>
<gene>
    <name evidence="4" type="primary">ylbM</name>
    <name evidence="3" type="synonym">tmcAL</name>
    <name evidence="4" type="ORF">J21TS3_15970</name>
</gene>
<dbReference type="EMBL" id="BORW01000006">
    <property type="protein sequence ID" value="GIO66776.1"/>
    <property type="molecule type" value="Genomic_DNA"/>
</dbReference>
<dbReference type="Proteomes" id="UP000680638">
    <property type="component" value="Unassembled WGS sequence"/>
</dbReference>
<keyword evidence="3" id="KW-0694">RNA-binding</keyword>
<keyword evidence="3" id="KW-0067">ATP-binding</keyword>
<keyword evidence="2 3" id="KW-0819">tRNA processing</keyword>
<dbReference type="RefSeq" id="WP_212948888.1">
    <property type="nucleotide sequence ID" value="NZ_BORW01000006.1"/>
</dbReference>
<evidence type="ECO:0000256" key="1">
    <source>
        <dbReference type="ARBA" id="ARBA00022598"/>
    </source>
</evidence>
<keyword evidence="5" id="KW-1185">Reference proteome</keyword>
<evidence type="ECO:0000313" key="5">
    <source>
        <dbReference type="Proteomes" id="UP000680638"/>
    </source>
</evidence>
<accession>A0ABQ4LU29</accession>
<comment type="catalytic activity">
    <reaction evidence="3">
        <text>cytidine(34) in elongator tRNA(Met) + acetate + ATP = N(4)-acetylcytidine(34) in elongator tRNA(Met) + AMP + diphosphate</text>
        <dbReference type="Rhea" id="RHEA:58144"/>
        <dbReference type="Rhea" id="RHEA-COMP:10693"/>
        <dbReference type="Rhea" id="RHEA-COMP:10694"/>
        <dbReference type="ChEBI" id="CHEBI:30089"/>
        <dbReference type="ChEBI" id="CHEBI:30616"/>
        <dbReference type="ChEBI" id="CHEBI:33019"/>
        <dbReference type="ChEBI" id="CHEBI:74900"/>
        <dbReference type="ChEBI" id="CHEBI:82748"/>
        <dbReference type="ChEBI" id="CHEBI:456215"/>
    </reaction>
</comment>
<reference evidence="4 5" key="1">
    <citation type="submission" date="2021-03" db="EMBL/GenBank/DDBJ databases">
        <title>Antimicrobial resistance genes in bacteria isolated from Japanese honey, and their potential for conferring macrolide and lincosamide resistance in the American foulbrood pathogen Paenibacillus larvae.</title>
        <authorList>
            <person name="Okamoto M."/>
            <person name="Kumagai M."/>
            <person name="Kanamori H."/>
            <person name="Takamatsu D."/>
        </authorList>
    </citation>
    <scope>NUCLEOTIDE SEQUENCE [LARGE SCALE GENOMIC DNA]</scope>
    <source>
        <strain evidence="4 5">J21TS3</strain>
    </source>
</reference>